<organism evidence="1 2">
    <name type="scientific">Fodinisporobacter ferrooxydans</name>
    <dbReference type="NCBI Taxonomy" id="2901836"/>
    <lineage>
        <taxon>Bacteria</taxon>
        <taxon>Bacillati</taxon>
        <taxon>Bacillota</taxon>
        <taxon>Bacilli</taxon>
        <taxon>Bacillales</taxon>
        <taxon>Alicyclobacillaceae</taxon>
        <taxon>Fodinisporobacter</taxon>
    </lineage>
</organism>
<dbReference type="Proteomes" id="UP000830167">
    <property type="component" value="Chromosome"/>
</dbReference>
<dbReference type="InterPro" id="IPR011330">
    <property type="entry name" value="Glyco_hydro/deAcase_b/a-brl"/>
</dbReference>
<dbReference type="SUPFAM" id="SSF88713">
    <property type="entry name" value="Glycoside hydrolase/deacetylase"/>
    <property type="match status" value="1"/>
</dbReference>
<dbReference type="RefSeq" id="WP_347435648.1">
    <property type="nucleotide sequence ID" value="NZ_CP089291.1"/>
</dbReference>
<evidence type="ECO:0000313" key="1">
    <source>
        <dbReference type="EMBL" id="UOF88967.1"/>
    </source>
</evidence>
<dbReference type="Gene3D" id="3.20.20.370">
    <property type="entry name" value="Glycoside hydrolase/deacetylase"/>
    <property type="match status" value="1"/>
</dbReference>
<sequence length="359" mass="41551">MQGQGGFARWAEEEWDRTKETGTFIISLDFELYWGVRDKCPIERYSGHLQGARLAVPAMLELYKAYDVHVTWATVGFLFCRNKRELLQRLPKRQPAYEEQRLSPYPELHQIGQSELDDPFHYAPSLIQLIRSCPHQHIGTHTFSHYYCLAPGQDVYTFQADVTAAIQVAGEWGIKIGSLVFPRNQINEEYLAACAEMGIACYRGNESTWQYEADGYGRNSLLKRALRVADSYLNLSGHHCVSLEDIHKSYPFNIPSSRFLRPYSTRLRVLEPLKLRRIFSGMTFAAKHGLVYHIWWHPHNFGVNLTENINSLHKILKHYKKLQERYGMKSLSMEELSEQILTQAPLGKPVEEMRRGCIL</sequence>
<proteinExistence type="predicted"/>
<evidence type="ECO:0000313" key="2">
    <source>
        <dbReference type="Proteomes" id="UP000830167"/>
    </source>
</evidence>
<dbReference type="CDD" id="cd10929">
    <property type="entry name" value="CE4_u5"/>
    <property type="match status" value="1"/>
</dbReference>
<protein>
    <submittedName>
        <fullName evidence="1">Polysaccharide deacetylase</fullName>
    </submittedName>
</protein>
<gene>
    <name evidence="1" type="ORF">LSG31_13640</name>
</gene>
<dbReference type="EMBL" id="CP089291">
    <property type="protein sequence ID" value="UOF88967.1"/>
    <property type="molecule type" value="Genomic_DNA"/>
</dbReference>
<name>A0ABY4CEK8_9BACL</name>
<reference evidence="1" key="1">
    <citation type="submission" date="2021-12" db="EMBL/GenBank/DDBJ databases">
        <title>Alicyclobacillaceae gen. nov., sp. nov., isolated from chalcocite enrichment system.</title>
        <authorList>
            <person name="Jiang Z."/>
        </authorList>
    </citation>
    <scope>NUCLEOTIDE SEQUENCE</scope>
    <source>
        <strain evidence="1">MYW30-H2</strain>
    </source>
</reference>
<accession>A0ABY4CEK8</accession>
<keyword evidence="2" id="KW-1185">Reference proteome</keyword>